<dbReference type="GO" id="GO:0051213">
    <property type="term" value="F:dioxygenase activity"/>
    <property type="evidence" value="ECO:0007669"/>
    <property type="project" value="UniProtKB-KW"/>
</dbReference>
<comment type="caution">
    <text evidence="11">The sequence shown here is derived from an EMBL/GenBank/DDBJ whole genome shotgun (WGS) entry which is preliminary data.</text>
</comment>
<reference evidence="11 12" key="1">
    <citation type="submission" date="2019-08" db="EMBL/GenBank/DDBJ databases">
        <title>Parahaliea maris sp. nov., isolated from the surface seawater.</title>
        <authorList>
            <person name="Liu Y."/>
        </authorList>
    </citation>
    <scope>NUCLEOTIDE SEQUENCE [LARGE SCALE GENOMIC DNA]</scope>
    <source>
        <strain evidence="11 12">HSLHS9</strain>
    </source>
</reference>
<sequence length="187" mass="21093">MPKPRLAHVVFMTRRYEEMIAWYETVFGAWIVHSDPALTFMTFDEEHHRFAFANLDVLKPTVAPVECGEVGVNHVAFTFASAGELLETYERLKGLGISPYWPVHHGFTLSLYYQDPDGNRHEFQVESCSVEEANAFMRSDLFAANPIGVGYDPDELLARYRAGASEAELLDRPDSEPSPLPVQHGMS</sequence>
<keyword evidence="12" id="KW-1185">Reference proteome</keyword>
<evidence type="ECO:0000256" key="1">
    <source>
        <dbReference type="ARBA" id="ARBA00001954"/>
    </source>
</evidence>
<feature type="domain" description="VOC" evidence="10">
    <location>
        <begin position="5"/>
        <end position="126"/>
    </location>
</feature>
<organism evidence="11 12">
    <name type="scientific">Parahaliea maris</name>
    <dbReference type="NCBI Taxonomy" id="2716870"/>
    <lineage>
        <taxon>Bacteria</taxon>
        <taxon>Pseudomonadati</taxon>
        <taxon>Pseudomonadota</taxon>
        <taxon>Gammaproteobacteria</taxon>
        <taxon>Cellvibrionales</taxon>
        <taxon>Halieaceae</taxon>
        <taxon>Parahaliea</taxon>
    </lineage>
</organism>
<dbReference type="Proteomes" id="UP000321039">
    <property type="component" value="Unassembled WGS sequence"/>
</dbReference>
<dbReference type="PROSITE" id="PS51819">
    <property type="entry name" value="VOC"/>
    <property type="match status" value="1"/>
</dbReference>
<keyword evidence="4 8" id="KW-0058">Aromatic hydrocarbons catabolism</keyword>
<evidence type="ECO:0000256" key="9">
    <source>
        <dbReference type="SAM" id="MobiDB-lite"/>
    </source>
</evidence>
<keyword evidence="5 8" id="KW-0223">Dioxygenase</keyword>
<dbReference type="SUPFAM" id="SSF54593">
    <property type="entry name" value="Glyoxalase/Bleomycin resistance protein/Dihydroxybiphenyl dioxygenase"/>
    <property type="match status" value="1"/>
</dbReference>
<dbReference type="InterPro" id="IPR037523">
    <property type="entry name" value="VOC_core"/>
</dbReference>
<feature type="region of interest" description="Disordered" evidence="9">
    <location>
        <begin position="168"/>
        <end position="187"/>
    </location>
</feature>
<dbReference type="PROSITE" id="PS00082">
    <property type="entry name" value="EXTRADIOL_DIOXYGENAS"/>
    <property type="match status" value="1"/>
</dbReference>
<name>A0A5C8ZZC6_9GAMM</name>
<comment type="similarity">
    <text evidence="2 8">Belongs to the extradiol ring-cleavage dioxygenase family.</text>
</comment>
<evidence type="ECO:0000256" key="4">
    <source>
        <dbReference type="ARBA" id="ARBA00022797"/>
    </source>
</evidence>
<keyword evidence="7 8" id="KW-0408">Iron</keyword>
<evidence type="ECO:0000256" key="3">
    <source>
        <dbReference type="ARBA" id="ARBA00022723"/>
    </source>
</evidence>
<dbReference type="InterPro" id="IPR029068">
    <property type="entry name" value="Glyas_Bleomycin-R_OHBP_Dase"/>
</dbReference>
<dbReference type="EMBL" id="VRZA01000004">
    <property type="protein sequence ID" value="TXS92880.1"/>
    <property type="molecule type" value="Genomic_DNA"/>
</dbReference>
<evidence type="ECO:0000313" key="12">
    <source>
        <dbReference type="Proteomes" id="UP000321039"/>
    </source>
</evidence>
<evidence type="ECO:0000256" key="2">
    <source>
        <dbReference type="ARBA" id="ARBA00008784"/>
    </source>
</evidence>
<comment type="cofactor">
    <cofactor evidence="1 8">
        <name>Fe(2+)</name>
        <dbReference type="ChEBI" id="CHEBI:29033"/>
    </cofactor>
</comment>
<evidence type="ECO:0000256" key="8">
    <source>
        <dbReference type="RuleBase" id="RU000683"/>
    </source>
</evidence>
<evidence type="ECO:0000313" key="11">
    <source>
        <dbReference type="EMBL" id="TXS92880.1"/>
    </source>
</evidence>
<protein>
    <submittedName>
        <fullName evidence="11">Biphenyl 2,3-dioxygenase</fullName>
    </submittedName>
</protein>
<keyword evidence="6 8" id="KW-0560">Oxidoreductase</keyword>
<evidence type="ECO:0000256" key="5">
    <source>
        <dbReference type="ARBA" id="ARBA00022964"/>
    </source>
</evidence>
<dbReference type="InterPro" id="IPR000486">
    <property type="entry name" value="Xdiol_ring_cleave_dOase_1/2"/>
</dbReference>
<dbReference type="Gene3D" id="3.10.180.10">
    <property type="entry name" value="2,3-Dihydroxybiphenyl 1,2-Dioxygenase, domain 1"/>
    <property type="match status" value="1"/>
</dbReference>
<proteinExistence type="inferred from homology"/>
<dbReference type="InterPro" id="IPR004360">
    <property type="entry name" value="Glyas_Fos-R_dOase_dom"/>
</dbReference>
<evidence type="ECO:0000256" key="6">
    <source>
        <dbReference type="ARBA" id="ARBA00023002"/>
    </source>
</evidence>
<evidence type="ECO:0000256" key="7">
    <source>
        <dbReference type="ARBA" id="ARBA00023004"/>
    </source>
</evidence>
<keyword evidence="3" id="KW-0479">Metal-binding</keyword>
<dbReference type="RefSeq" id="WP_148068882.1">
    <property type="nucleotide sequence ID" value="NZ_VRZA01000004.1"/>
</dbReference>
<dbReference type="AlphaFoldDB" id="A0A5C8ZZC6"/>
<gene>
    <name evidence="11" type="ORF">FV139_13020</name>
</gene>
<dbReference type="Pfam" id="PF00903">
    <property type="entry name" value="Glyoxalase"/>
    <property type="match status" value="1"/>
</dbReference>
<evidence type="ECO:0000259" key="10">
    <source>
        <dbReference type="PROSITE" id="PS51819"/>
    </source>
</evidence>
<dbReference type="GO" id="GO:0008198">
    <property type="term" value="F:ferrous iron binding"/>
    <property type="evidence" value="ECO:0007669"/>
    <property type="project" value="InterPro"/>
</dbReference>
<accession>A0A5C8ZZC6</accession>